<evidence type="ECO:0000313" key="2">
    <source>
        <dbReference type="Proteomes" id="UP000299102"/>
    </source>
</evidence>
<accession>A0A4C1V9H1</accession>
<dbReference type="EMBL" id="BGZK01000302">
    <property type="protein sequence ID" value="GBP35329.1"/>
    <property type="molecule type" value="Genomic_DNA"/>
</dbReference>
<evidence type="ECO:0000313" key="1">
    <source>
        <dbReference type="EMBL" id="GBP35329.1"/>
    </source>
</evidence>
<reference evidence="1 2" key="1">
    <citation type="journal article" date="2019" name="Commun. Biol.">
        <title>The bagworm genome reveals a unique fibroin gene that provides high tensile strength.</title>
        <authorList>
            <person name="Kono N."/>
            <person name="Nakamura H."/>
            <person name="Ohtoshi R."/>
            <person name="Tomita M."/>
            <person name="Numata K."/>
            <person name="Arakawa K."/>
        </authorList>
    </citation>
    <scope>NUCLEOTIDE SEQUENCE [LARGE SCALE GENOMIC DNA]</scope>
</reference>
<sequence>MRVLDFYQPRNQVQVHSERVVSMDVEEHASYTGQLLIELEVKEFVAPVTVSANQLASTYQVVTFADVYVSVGEDMSSSRIFRVSSPTEAFLNPESRSGSEYSDKDDAEYHVTSTQTEVQRDLPYDEDLSSDIPTLIRLMETIMDAEQEKLFSGDVNFKCTLEEFWKKDSDFELVHFHKLMSYDSKFYEVFGKGALCDEIEGEPTMLNWDLLERHRDLLSCEA</sequence>
<dbReference type="AlphaFoldDB" id="A0A4C1V9H1"/>
<gene>
    <name evidence="1" type="ORF">EVAR_20702_1</name>
</gene>
<proteinExistence type="predicted"/>
<dbReference type="Proteomes" id="UP000299102">
    <property type="component" value="Unassembled WGS sequence"/>
</dbReference>
<dbReference type="OrthoDB" id="75807at2759"/>
<protein>
    <submittedName>
        <fullName evidence="1">Uncharacterized protein</fullName>
    </submittedName>
</protein>
<comment type="caution">
    <text evidence="1">The sequence shown here is derived from an EMBL/GenBank/DDBJ whole genome shotgun (WGS) entry which is preliminary data.</text>
</comment>
<keyword evidence="2" id="KW-1185">Reference proteome</keyword>
<name>A0A4C1V9H1_EUMVA</name>
<organism evidence="1 2">
    <name type="scientific">Eumeta variegata</name>
    <name type="common">Bagworm moth</name>
    <name type="synonym">Eumeta japonica</name>
    <dbReference type="NCBI Taxonomy" id="151549"/>
    <lineage>
        <taxon>Eukaryota</taxon>
        <taxon>Metazoa</taxon>
        <taxon>Ecdysozoa</taxon>
        <taxon>Arthropoda</taxon>
        <taxon>Hexapoda</taxon>
        <taxon>Insecta</taxon>
        <taxon>Pterygota</taxon>
        <taxon>Neoptera</taxon>
        <taxon>Endopterygota</taxon>
        <taxon>Lepidoptera</taxon>
        <taxon>Glossata</taxon>
        <taxon>Ditrysia</taxon>
        <taxon>Tineoidea</taxon>
        <taxon>Psychidae</taxon>
        <taxon>Oiketicinae</taxon>
        <taxon>Eumeta</taxon>
    </lineage>
</organism>